<dbReference type="Pfam" id="PF13412">
    <property type="entry name" value="HTH_24"/>
    <property type="match status" value="1"/>
</dbReference>
<evidence type="ECO:0000256" key="1">
    <source>
        <dbReference type="ARBA" id="ARBA00023015"/>
    </source>
</evidence>
<keyword evidence="1" id="KW-0805">Transcription regulation</keyword>
<evidence type="ECO:0000259" key="4">
    <source>
        <dbReference type="PROSITE" id="PS50956"/>
    </source>
</evidence>
<dbReference type="EMBL" id="UINC01049412">
    <property type="protein sequence ID" value="SVB61158.1"/>
    <property type="molecule type" value="Genomic_DNA"/>
</dbReference>
<dbReference type="SUPFAM" id="SSF46785">
    <property type="entry name" value="Winged helix' DNA-binding domain"/>
    <property type="match status" value="1"/>
</dbReference>
<dbReference type="PROSITE" id="PS50956">
    <property type="entry name" value="HTH_ASNC_2"/>
    <property type="match status" value="1"/>
</dbReference>
<evidence type="ECO:0000256" key="2">
    <source>
        <dbReference type="ARBA" id="ARBA00023125"/>
    </source>
</evidence>
<accession>A0A382FDH3</accession>
<gene>
    <name evidence="5" type="ORF">METZ01_LOCUS214012</name>
</gene>
<dbReference type="InterPro" id="IPR019888">
    <property type="entry name" value="Tscrpt_reg_AsnC-like"/>
</dbReference>
<dbReference type="AlphaFoldDB" id="A0A382FDH3"/>
<dbReference type="SUPFAM" id="SSF54909">
    <property type="entry name" value="Dimeric alpha+beta barrel"/>
    <property type="match status" value="1"/>
</dbReference>
<dbReference type="Pfam" id="PF01037">
    <property type="entry name" value="AsnC_trans_reg"/>
    <property type="match status" value="1"/>
</dbReference>
<dbReference type="Gene3D" id="1.10.10.10">
    <property type="entry name" value="Winged helix-like DNA-binding domain superfamily/Winged helix DNA-binding domain"/>
    <property type="match status" value="1"/>
</dbReference>
<reference evidence="5" key="1">
    <citation type="submission" date="2018-05" db="EMBL/GenBank/DDBJ databases">
        <authorList>
            <person name="Lanie J.A."/>
            <person name="Ng W.-L."/>
            <person name="Kazmierczak K.M."/>
            <person name="Andrzejewski T.M."/>
            <person name="Davidsen T.M."/>
            <person name="Wayne K.J."/>
            <person name="Tettelin H."/>
            <person name="Glass J.I."/>
            <person name="Rusch D."/>
            <person name="Podicherti R."/>
            <person name="Tsui H.-C.T."/>
            <person name="Winkler M.E."/>
        </authorList>
    </citation>
    <scope>NUCLEOTIDE SEQUENCE</scope>
</reference>
<keyword evidence="2" id="KW-0238">DNA-binding</keyword>
<dbReference type="GO" id="GO:0005829">
    <property type="term" value="C:cytosol"/>
    <property type="evidence" value="ECO:0007669"/>
    <property type="project" value="TreeGrafter"/>
</dbReference>
<dbReference type="InterPro" id="IPR019887">
    <property type="entry name" value="Tscrpt_reg_AsnC/Lrp_C"/>
</dbReference>
<dbReference type="InterPro" id="IPR036388">
    <property type="entry name" value="WH-like_DNA-bd_sf"/>
</dbReference>
<dbReference type="PANTHER" id="PTHR30154">
    <property type="entry name" value="LEUCINE-RESPONSIVE REGULATORY PROTEIN"/>
    <property type="match status" value="1"/>
</dbReference>
<proteinExistence type="predicted"/>
<dbReference type="InterPro" id="IPR000485">
    <property type="entry name" value="AsnC-type_HTH_dom"/>
</dbReference>
<name>A0A382FDH3_9ZZZZ</name>
<evidence type="ECO:0000313" key="5">
    <source>
        <dbReference type="EMBL" id="SVB61158.1"/>
    </source>
</evidence>
<keyword evidence="3" id="KW-0804">Transcription</keyword>
<dbReference type="GO" id="GO:0043200">
    <property type="term" value="P:response to amino acid"/>
    <property type="evidence" value="ECO:0007669"/>
    <property type="project" value="TreeGrafter"/>
</dbReference>
<dbReference type="PRINTS" id="PR00033">
    <property type="entry name" value="HTHASNC"/>
</dbReference>
<feature type="domain" description="HTH asnC-type" evidence="4">
    <location>
        <begin position="7"/>
        <end position="68"/>
    </location>
</feature>
<evidence type="ECO:0000256" key="3">
    <source>
        <dbReference type="ARBA" id="ARBA00023163"/>
    </source>
</evidence>
<sequence>MLSRAKPDNIDLKILSELSNDSSISVPHLSKKINVNSSVVYSRIKRLVKRKLIERFTIEINNKESGYAVKSLTGINMDSKKRDNIIEELFKINEVREISEVTGRFDILVTMYSRNLEDMHQLVSEQIGKIQGIVSSESFIEMKTQTKQMPFMSELRV</sequence>
<dbReference type="GO" id="GO:0043565">
    <property type="term" value="F:sequence-specific DNA binding"/>
    <property type="evidence" value="ECO:0007669"/>
    <property type="project" value="InterPro"/>
</dbReference>
<organism evidence="5">
    <name type="scientific">marine metagenome</name>
    <dbReference type="NCBI Taxonomy" id="408172"/>
    <lineage>
        <taxon>unclassified sequences</taxon>
        <taxon>metagenomes</taxon>
        <taxon>ecological metagenomes</taxon>
    </lineage>
</organism>
<dbReference type="SMART" id="SM00344">
    <property type="entry name" value="HTH_ASNC"/>
    <property type="match status" value="1"/>
</dbReference>
<dbReference type="InterPro" id="IPR036390">
    <property type="entry name" value="WH_DNA-bd_sf"/>
</dbReference>
<dbReference type="InterPro" id="IPR011008">
    <property type="entry name" value="Dimeric_a/b-barrel"/>
</dbReference>
<dbReference type="PANTHER" id="PTHR30154:SF34">
    <property type="entry name" value="TRANSCRIPTIONAL REGULATOR AZLB"/>
    <property type="match status" value="1"/>
</dbReference>
<dbReference type="Gene3D" id="3.30.70.920">
    <property type="match status" value="1"/>
</dbReference>
<protein>
    <recommendedName>
        <fullName evidence="4">HTH asnC-type domain-containing protein</fullName>
    </recommendedName>
</protein>